<gene>
    <name evidence="1" type="ORF">FS935_02330</name>
</gene>
<dbReference type="PANTHER" id="PTHR37507">
    <property type="entry name" value="SPORULATION PROTEIN YDCC"/>
    <property type="match status" value="1"/>
</dbReference>
<dbReference type="OrthoDB" id="2389132at2"/>
<name>A0A5C6WB52_9BACI</name>
<dbReference type="PROSITE" id="PS51257">
    <property type="entry name" value="PROKAR_LIPOPROTEIN"/>
    <property type="match status" value="1"/>
</dbReference>
<organism evidence="1 2">
    <name type="scientific">Metabacillus litoralis</name>
    <dbReference type="NCBI Taxonomy" id="152268"/>
    <lineage>
        <taxon>Bacteria</taxon>
        <taxon>Bacillati</taxon>
        <taxon>Bacillota</taxon>
        <taxon>Bacilli</taxon>
        <taxon>Bacillales</taxon>
        <taxon>Bacillaceae</taxon>
        <taxon>Metabacillus</taxon>
    </lineage>
</organism>
<dbReference type="Gene3D" id="2.50.20.10">
    <property type="entry name" value="Lipoprotein localisation LolA/LolB/LppX"/>
    <property type="match status" value="1"/>
</dbReference>
<keyword evidence="2" id="KW-1185">Reference proteome</keyword>
<dbReference type="SUPFAM" id="SSF89392">
    <property type="entry name" value="Prokaryotic lipoproteins and lipoprotein localization factors"/>
    <property type="match status" value="1"/>
</dbReference>
<sequence>MKLRKLLIGTTIISQIVFLGGCSEEAAASSGEIVLNVLEAGKEVTEYYGKATIKMYSEDEETEQIEIEEFVAKNGQRKVITTDLNNNHQSFAYNTGDELITFDESTQQAIKIDLEGEDLPTSNTQKEQLINLLDGMKKTHSYEVVGEETISGINTYHLKATHKTEDSILGTMEFWVDKKTWFMMKTVTTTADITSEIVYKKVDFSPDFSTTTFEVTLPEGIEAVPVDTEFNSQKGTFKEAEKAVGKTILAFSDDKVKIESIDWQEIGGEINRTEVNMMYVDKDNSTPVFLVSVFPTPTGEGMDIQKSKWMVRGHHAEYMEEIRAISWDEDGLRYNVMINNPDLSIEEVIKWSEDMDYQ</sequence>
<evidence type="ECO:0000313" key="2">
    <source>
        <dbReference type="Proteomes" id="UP000321363"/>
    </source>
</evidence>
<comment type="caution">
    <text evidence="1">The sequence shown here is derived from an EMBL/GenBank/DDBJ whole genome shotgun (WGS) entry which is preliminary data.</text>
</comment>
<dbReference type="InterPro" id="IPR052944">
    <property type="entry name" value="Sporulation_related"/>
</dbReference>
<dbReference type="InterPro" id="IPR019207">
    <property type="entry name" value="DUF2092"/>
</dbReference>
<dbReference type="RefSeq" id="WP_146945913.1">
    <property type="nucleotide sequence ID" value="NZ_VOQF01000001.1"/>
</dbReference>
<evidence type="ECO:0000313" key="1">
    <source>
        <dbReference type="EMBL" id="TXC93052.1"/>
    </source>
</evidence>
<dbReference type="Pfam" id="PF09865">
    <property type="entry name" value="DUF2092"/>
    <property type="match status" value="1"/>
</dbReference>
<dbReference type="PANTHER" id="PTHR37507:SF2">
    <property type="entry name" value="SPORULATION PROTEIN YDCC"/>
    <property type="match status" value="1"/>
</dbReference>
<reference evidence="1 2" key="1">
    <citation type="journal article" date="2005" name="Int. J. Syst. Evol. Microbiol.">
        <title>Bacillus litoralis sp. nov., isolated from a tidal flat of the Yellow Sea in Korea.</title>
        <authorList>
            <person name="Yoon J.H."/>
            <person name="Oh T.K."/>
        </authorList>
    </citation>
    <scope>NUCLEOTIDE SEQUENCE [LARGE SCALE GENOMIC DNA]</scope>
    <source>
        <strain evidence="1 2">SW-211</strain>
    </source>
</reference>
<accession>A0A5C6WB52</accession>
<proteinExistence type="predicted"/>
<protein>
    <submittedName>
        <fullName evidence="1">DUF2092 domain-containing protein</fullName>
    </submittedName>
</protein>
<dbReference type="AlphaFoldDB" id="A0A5C6WB52"/>
<dbReference type="Proteomes" id="UP000321363">
    <property type="component" value="Unassembled WGS sequence"/>
</dbReference>
<dbReference type="EMBL" id="VOQF01000001">
    <property type="protein sequence ID" value="TXC93052.1"/>
    <property type="molecule type" value="Genomic_DNA"/>
</dbReference>
<dbReference type="InterPro" id="IPR029046">
    <property type="entry name" value="LolA/LolB/LppX"/>
</dbReference>